<dbReference type="InterPro" id="IPR036779">
    <property type="entry name" value="LysM_dom_sf"/>
</dbReference>
<evidence type="ECO:0000313" key="4">
    <source>
        <dbReference type="EMBL" id="OUJ72956.1"/>
    </source>
</evidence>
<dbReference type="Proteomes" id="UP000194873">
    <property type="component" value="Unassembled WGS sequence"/>
</dbReference>
<feature type="compositionally biased region" description="Basic and acidic residues" evidence="1">
    <location>
        <begin position="240"/>
        <end position="250"/>
    </location>
</feature>
<feature type="region of interest" description="Disordered" evidence="1">
    <location>
        <begin position="95"/>
        <end position="126"/>
    </location>
</feature>
<dbReference type="PROSITE" id="PS51782">
    <property type="entry name" value="LYSM"/>
    <property type="match status" value="2"/>
</dbReference>
<proteinExistence type="predicted"/>
<dbReference type="InterPro" id="IPR036908">
    <property type="entry name" value="RlpA-like_sf"/>
</dbReference>
<dbReference type="CDD" id="cd00118">
    <property type="entry name" value="LysM"/>
    <property type="match status" value="2"/>
</dbReference>
<dbReference type="AlphaFoldDB" id="A0A243WC48"/>
<feature type="compositionally biased region" description="Basic and acidic residues" evidence="1">
    <location>
        <begin position="217"/>
        <end position="229"/>
    </location>
</feature>
<evidence type="ECO:0000259" key="3">
    <source>
        <dbReference type="PROSITE" id="PS51782"/>
    </source>
</evidence>
<keyword evidence="2" id="KW-0732">Signal</keyword>
<reference evidence="4 5" key="1">
    <citation type="submission" date="2017-01" db="EMBL/GenBank/DDBJ databases">
        <title>A new Hymenobacter.</title>
        <authorList>
            <person name="Liang Y."/>
            <person name="Feng F."/>
        </authorList>
    </citation>
    <scope>NUCLEOTIDE SEQUENCE [LARGE SCALE GENOMIC DNA]</scope>
    <source>
        <strain evidence="4">MIMBbqt21</strain>
    </source>
</reference>
<dbReference type="SMART" id="SM00257">
    <property type="entry name" value="LysM"/>
    <property type="match status" value="2"/>
</dbReference>
<dbReference type="GO" id="GO:0008932">
    <property type="term" value="F:lytic endotransglycosylase activity"/>
    <property type="evidence" value="ECO:0007669"/>
    <property type="project" value="TreeGrafter"/>
</dbReference>
<dbReference type="RefSeq" id="WP_179197721.1">
    <property type="nucleotide sequence ID" value="NZ_MTSE01000008.1"/>
</dbReference>
<accession>A0A243WC48</accession>
<dbReference type="Gene3D" id="3.10.350.10">
    <property type="entry name" value="LysM domain"/>
    <property type="match status" value="2"/>
</dbReference>
<feature type="domain" description="LysM" evidence="3">
    <location>
        <begin position="42"/>
        <end position="85"/>
    </location>
</feature>
<organism evidence="4 5">
    <name type="scientific">Hymenobacter crusticola</name>
    <dbReference type="NCBI Taxonomy" id="1770526"/>
    <lineage>
        <taxon>Bacteria</taxon>
        <taxon>Pseudomonadati</taxon>
        <taxon>Bacteroidota</taxon>
        <taxon>Cytophagia</taxon>
        <taxon>Cytophagales</taxon>
        <taxon>Hymenobacteraceae</taxon>
        <taxon>Hymenobacter</taxon>
    </lineage>
</organism>
<dbReference type="SUPFAM" id="SSF54106">
    <property type="entry name" value="LysM domain"/>
    <property type="match status" value="2"/>
</dbReference>
<keyword evidence="5" id="KW-1185">Reference proteome</keyword>
<feature type="signal peptide" evidence="2">
    <location>
        <begin position="1"/>
        <end position="20"/>
    </location>
</feature>
<feature type="region of interest" description="Disordered" evidence="1">
    <location>
        <begin position="185"/>
        <end position="250"/>
    </location>
</feature>
<evidence type="ECO:0000313" key="5">
    <source>
        <dbReference type="Proteomes" id="UP000194873"/>
    </source>
</evidence>
<comment type="caution">
    <text evidence="4">The sequence shown here is derived from an EMBL/GenBank/DDBJ whole genome shotgun (WGS) entry which is preliminary data.</text>
</comment>
<evidence type="ECO:0000256" key="2">
    <source>
        <dbReference type="SAM" id="SignalP"/>
    </source>
</evidence>
<dbReference type="EMBL" id="MTSE01000008">
    <property type="protein sequence ID" value="OUJ72956.1"/>
    <property type="molecule type" value="Genomic_DNA"/>
</dbReference>
<dbReference type="PANTHER" id="PTHR33734:SF22">
    <property type="entry name" value="MEMBRANE-BOUND LYTIC MUREIN TRANSGLYCOSYLASE D"/>
    <property type="match status" value="1"/>
</dbReference>
<protein>
    <recommendedName>
        <fullName evidence="3">LysM domain-containing protein</fullName>
    </recommendedName>
</protein>
<sequence length="340" mass="36126">MTRFLVLVTASFFAGFAALAAPRPFAPIDSIGVVYQNNKMLIKHRVKAGETLYGISRRYKVPVDQIVAANPKVQGSLFSGQLVLVPRTRVVLTAPTPASAAPRPAPATRPAAAPTAPKPTAPASAAGLQADARGNQVYVVEKGQTLFSTARRFNMAPAELARLNQLPTDYGVRVGQSLIIVPAGGAAPSTKPTAEPAVTTAPKPSPAPTTPAITLPERPEENDRDKEATPDAATSPSPNPEDRTPERASEVVHRVRENGLAATIEGAVTDKYLALHKTAPVGTIMQVRNIMNGQSVYVRVIGQLPDTGENSSILVRLSPRAVQRLSMPNSRFRVETSYVP</sequence>
<feature type="domain" description="LysM" evidence="3">
    <location>
        <begin position="136"/>
        <end position="180"/>
    </location>
</feature>
<dbReference type="Gene3D" id="2.40.40.10">
    <property type="entry name" value="RlpA-like domain"/>
    <property type="match status" value="1"/>
</dbReference>
<dbReference type="PANTHER" id="PTHR33734">
    <property type="entry name" value="LYSM DOMAIN-CONTAINING GPI-ANCHORED PROTEIN 2"/>
    <property type="match status" value="1"/>
</dbReference>
<dbReference type="Pfam" id="PF01476">
    <property type="entry name" value="LysM"/>
    <property type="match status" value="2"/>
</dbReference>
<gene>
    <name evidence="4" type="ORF">BXP70_16805</name>
</gene>
<evidence type="ECO:0000256" key="1">
    <source>
        <dbReference type="SAM" id="MobiDB-lite"/>
    </source>
</evidence>
<feature type="compositionally biased region" description="Low complexity" evidence="1">
    <location>
        <begin position="95"/>
        <end position="115"/>
    </location>
</feature>
<feature type="chain" id="PRO_5012421907" description="LysM domain-containing protein" evidence="2">
    <location>
        <begin position="21"/>
        <end position="340"/>
    </location>
</feature>
<name>A0A243WC48_9BACT</name>
<dbReference type="InterPro" id="IPR018392">
    <property type="entry name" value="LysM"/>
</dbReference>